<dbReference type="EMBL" id="GILB01003873">
    <property type="protein sequence ID" value="NUU84206.1"/>
    <property type="molecule type" value="Transcribed_RNA"/>
</dbReference>
<proteinExistence type="predicted"/>
<sequence length="120" mass="13924">MFYTCLGLSTGEIINNKQQDRLPYTKCSNKDEISAEDFYNHSTNLWIDRFKYIRSFSDFKNFILAPAKSLLMLCAKGKSSSKHIIHSSLLQTLLNTLFRRIILTERIKTAVLGDPPQHRR</sequence>
<dbReference type="AlphaFoldDB" id="A0A6M2EJM1"/>
<reference evidence="1" key="1">
    <citation type="submission" date="2020-03" db="EMBL/GenBank/DDBJ databases">
        <authorList>
            <person name="Zhang R."/>
        </authorList>
    </citation>
    <scope>NUCLEOTIDE SEQUENCE</scope>
</reference>
<organism evidence="1">
    <name type="scientific">Populus davidiana</name>
    <dbReference type="NCBI Taxonomy" id="266767"/>
    <lineage>
        <taxon>Eukaryota</taxon>
        <taxon>Viridiplantae</taxon>
        <taxon>Streptophyta</taxon>
        <taxon>Embryophyta</taxon>
        <taxon>Tracheophyta</taxon>
        <taxon>Spermatophyta</taxon>
        <taxon>Magnoliopsida</taxon>
        <taxon>eudicotyledons</taxon>
        <taxon>Gunneridae</taxon>
        <taxon>Pentapetalae</taxon>
        <taxon>rosids</taxon>
        <taxon>fabids</taxon>
        <taxon>Malpighiales</taxon>
        <taxon>Salicaceae</taxon>
        <taxon>Saliceae</taxon>
        <taxon>Populus</taxon>
    </lineage>
</organism>
<evidence type="ECO:0000313" key="1">
    <source>
        <dbReference type="EMBL" id="NUU84206.1"/>
    </source>
</evidence>
<accession>A0A6M2EJM1</accession>
<protein>
    <submittedName>
        <fullName evidence="1">Uncharacterized protein</fullName>
    </submittedName>
</protein>
<name>A0A6M2EJM1_9ROSI</name>